<feature type="domain" description="O-antigen ligase-related" evidence="7">
    <location>
        <begin position="208"/>
        <end position="381"/>
    </location>
</feature>
<feature type="transmembrane region" description="Helical" evidence="6">
    <location>
        <begin position="176"/>
        <end position="193"/>
    </location>
</feature>
<evidence type="ECO:0000259" key="7">
    <source>
        <dbReference type="Pfam" id="PF04932"/>
    </source>
</evidence>
<accession>A0A2K1NXA8</accession>
<dbReference type="Proteomes" id="UP000236434">
    <property type="component" value="Unassembled WGS sequence"/>
</dbReference>
<dbReference type="EMBL" id="AZRL01000022">
    <property type="protein sequence ID" value="PNR95173.1"/>
    <property type="molecule type" value="Genomic_DNA"/>
</dbReference>
<dbReference type="OrthoDB" id="36138at2"/>
<gene>
    <name evidence="8" type="ORF">X929_09420</name>
</gene>
<evidence type="ECO:0000256" key="5">
    <source>
        <dbReference type="SAM" id="Coils"/>
    </source>
</evidence>
<feature type="transmembrane region" description="Helical" evidence="6">
    <location>
        <begin position="37"/>
        <end position="54"/>
    </location>
</feature>
<feature type="coiled-coil region" evidence="5">
    <location>
        <begin position="540"/>
        <end position="574"/>
    </location>
</feature>
<dbReference type="RefSeq" id="WP_103067718.1">
    <property type="nucleotide sequence ID" value="NZ_AZRL01000022.1"/>
</dbReference>
<sequence>MQENAKIPNDILNLLVLFALIPFLMIPNLVYEYSTQKHLVFSLFMVVILIYYLFKYFSKPISIKFTYPHIFLSFFSISAFLSLISVYLENKYYLPTSVGVAFYIVLVMFFSYVITTRFGKDFKFIEYGLFVFMVTGTVIAIDGLLNKFLGFDLFFGKYGDPSQRIVLRTTIGNPNFVSDYLAQLLPVSIYFTLRKNTNTYIRIYALANVFIMYWVVLLAQTRSIYLATFIGLGFAIISYLISNKKETLKNYVKSKEFKIWIILVLSVLAFLFLMFNFETPFNRGGEVIAADRFAAMTSVSSWDERSLSWFSAVKQFADENHKNHFIIGSGISTYPVYAVHYLAEVQAENPERFLYAWNNFKRAHNDYLQVLGETGILGFSSILLMLVSLMVIYFKVLKYEKEDDNKSLLFPLFGWSATVMAIHAFTEFAFHMHPNLILSVFILSSAVSEQFNPYVKIFNIKKSQIVIIPLVVVGIVASYYKINEVTSEAFFVKGNSEYNSMVSLINATESQIPNIINQLEAQKSSLQKQLLNYTPGSANFQRVTKSINQIESQIENYENMKISYESEAEQSYENAFEYFQRSLKWNPNFGKSAFYLSQLLTSSIRQNSLTYEDLPKIFAKEINGYDFMIEEFDGALDLMPFPDNILRDTVEPIYSSDANNNAKQIILKIQTLYDGINQLEYSYLSFNEKNAYRLIGRIYYNIVILYEQLKNYIPLDKIEVVEKLQNDAYNNFHHWEQQAIYILPGGWNRFPEWEDVYYEYLLLTARLINIYPQDELIDKIIFITKKEGEADYYMAQKSRGIPDNSLKLLSELYSTLSDGNLKNQLAENIVNNYEAVYNYYKSLKEEGASNYSRYQDRIESFFSDYEFFTRRVVK</sequence>
<name>A0A2K1NXA8_9BACT</name>
<feature type="transmembrane region" description="Helical" evidence="6">
    <location>
        <begin position="200"/>
        <end position="217"/>
    </location>
</feature>
<feature type="transmembrane region" description="Helical" evidence="6">
    <location>
        <begin position="376"/>
        <end position="396"/>
    </location>
</feature>
<feature type="transmembrane region" description="Helical" evidence="6">
    <location>
        <begin position="223"/>
        <end position="241"/>
    </location>
</feature>
<dbReference type="PANTHER" id="PTHR37422:SF23">
    <property type="entry name" value="TEICHURONIC ACID BIOSYNTHESIS PROTEIN TUAE"/>
    <property type="match status" value="1"/>
</dbReference>
<feature type="transmembrane region" description="Helical" evidence="6">
    <location>
        <begin position="12"/>
        <end position="31"/>
    </location>
</feature>
<keyword evidence="4 6" id="KW-0472">Membrane</keyword>
<organism evidence="8 9">
    <name type="scientific">Petrotoga olearia DSM 13574</name>
    <dbReference type="NCBI Taxonomy" id="1122955"/>
    <lineage>
        <taxon>Bacteria</taxon>
        <taxon>Thermotogati</taxon>
        <taxon>Thermotogota</taxon>
        <taxon>Thermotogae</taxon>
        <taxon>Petrotogales</taxon>
        <taxon>Petrotogaceae</taxon>
        <taxon>Petrotoga</taxon>
    </lineage>
</organism>
<dbReference type="InterPro" id="IPR007016">
    <property type="entry name" value="O-antigen_ligase-rel_domated"/>
</dbReference>
<evidence type="ECO:0000256" key="2">
    <source>
        <dbReference type="ARBA" id="ARBA00022692"/>
    </source>
</evidence>
<comment type="caution">
    <text evidence="8">The sequence shown here is derived from an EMBL/GenBank/DDBJ whole genome shotgun (WGS) entry which is preliminary data.</text>
</comment>
<keyword evidence="2 6" id="KW-0812">Transmembrane</keyword>
<protein>
    <recommendedName>
        <fullName evidence="7">O-antigen ligase-related domain-containing protein</fullName>
    </recommendedName>
</protein>
<keyword evidence="3 6" id="KW-1133">Transmembrane helix</keyword>
<feature type="transmembrane region" description="Helical" evidence="6">
    <location>
        <begin position="94"/>
        <end position="115"/>
    </location>
</feature>
<comment type="subcellular location">
    <subcellularLocation>
        <location evidence="1">Membrane</location>
        <topology evidence="1">Multi-pass membrane protein</topology>
    </subcellularLocation>
</comment>
<feature type="transmembrane region" description="Helical" evidence="6">
    <location>
        <begin position="408"/>
        <end position="426"/>
    </location>
</feature>
<keyword evidence="5" id="KW-0175">Coiled coil</keyword>
<feature type="transmembrane region" description="Helical" evidence="6">
    <location>
        <begin position="257"/>
        <end position="277"/>
    </location>
</feature>
<dbReference type="GO" id="GO:0016020">
    <property type="term" value="C:membrane"/>
    <property type="evidence" value="ECO:0007669"/>
    <property type="project" value="UniProtKB-SubCell"/>
</dbReference>
<reference evidence="8 9" key="1">
    <citation type="submission" date="2013-12" db="EMBL/GenBank/DDBJ databases">
        <title>Comparative genomics of Petrotoga isolates.</title>
        <authorList>
            <person name="Nesbo C.L."/>
            <person name="Charchuk R."/>
            <person name="Chow K."/>
        </authorList>
    </citation>
    <scope>NUCLEOTIDE SEQUENCE [LARGE SCALE GENOMIC DNA]</scope>
    <source>
        <strain evidence="8 9">DSM 13574</strain>
    </source>
</reference>
<evidence type="ECO:0000256" key="6">
    <source>
        <dbReference type="SAM" id="Phobius"/>
    </source>
</evidence>
<evidence type="ECO:0000313" key="9">
    <source>
        <dbReference type="Proteomes" id="UP000236434"/>
    </source>
</evidence>
<feature type="transmembrane region" description="Helical" evidence="6">
    <location>
        <begin position="127"/>
        <end position="145"/>
    </location>
</feature>
<evidence type="ECO:0000256" key="4">
    <source>
        <dbReference type="ARBA" id="ARBA00023136"/>
    </source>
</evidence>
<dbReference type="PANTHER" id="PTHR37422">
    <property type="entry name" value="TEICHURONIC ACID BIOSYNTHESIS PROTEIN TUAE"/>
    <property type="match status" value="1"/>
</dbReference>
<evidence type="ECO:0000313" key="8">
    <source>
        <dbReference type="EMBL" id="PNR95173.1"/>
    </source>
</evidence>
<dbReference type="AlphaFoldDB" id="A0A2K1NXA8"/>
<evidence type="ECO:0000256" key="1">
    <source>
        <dbReference type="ARBA" id="ARBA00004141"/>
    </source>
</evidence>
<dbReference type="Pfam" id="PF04932">
    <property type="entry name" value="Wzy_C"/>
    <property type="match status" value="1"/>
</dbReference>
<evidence type="ECO:0000256" key="3">
    <source>
        <dbReference type="ARBA" id="ARBA00022989"/>
    </source>
</evidence>
<proteinExistence type="predicted"/>
<feature type="transmembrane region" description="Helical" evidence="6">
    <location>
        <begin position="66"/>
        <end position="88"/>
    </location>
</feature>
<dbReference type="InterPro" id="IPR051533">
    <property type="entry name" value="WaaL-like"/>
</dbReference>